<dbReference type="EMBL" id="LCTZ01000002">
    <property type="protein sequence ID" value="KQC31336.1"/>
    <property type="molecule type" value="Genomic_DNA"/>
</dbReference>
<dbReference type="AlphaFoldDB" id="A0A0Q1BKX2"/>
<dbReference type="OrthoDB" id="979785at2"/>
<dbReference type="STRING" id="346185.AAY42_16675"/>
<gene>
    <name evidence="1" type="ORF">AAY42_16675</name>
</gene>
<dbReference type="Proteomes" id="UP000050827">
    <property type="component" value="Unassembled WGS sequence"/>
</dbReference>
<keyword evidence="2" id="KW-1185">Reference proteome</keyword>
<organism evidence="1 2">
    <name type="scientific">Flagellimonas eckloniae</name>
    <dbReference type="NCBI Taxonomy" id="346185"/>
    <lineage>
        <taxon>Bacteria</taxon>
        <taxon>Pseudomonadati</taxon>
        <taxon>Bacteroidota</taxon>
        <taxon>Flavobacteriia</taxon>
        <taxon>Flavobacteriales</taxon>
        <taxon>Flavobacteriaceae</taxon>
        <taxon>Flagellimonas</taxon>
    </lineage>
</organism>
<accession>A0A0Q1BKX2</accession>
<sequence length="477" mass="54145">MASIAINTIAHSSESLEIPKEIQILDSKFNKVKSFWIQGGDAQNVDLDNGMYAVVMTLPSGQKLEEVIEIKSGLNKTINFNLANLSNHETHEWAHLSNQIADTSKSLTDSKYLGSWIRLWCFQDNIWRLKHMNISEFSSWDEDGVSYKLEEVEQQLQFLQVGGPRIPWRFVALPPSNNVMCLIKPNNGPTKVEHPFEITVTSDNWQAEAILTLLRNNATAKAKEVFDTNNFAERLLYNKVSNPTAAAIGGYYLLKFEKFDQLHNWARNLANWSDWLPDGSIIWAWQLIKQGRRTGGFDVNEVRKRFLEASQRGLPIYTEGLRLLWEGLKMLCYTNRDDEELKSALDRIGKYAEAADWSATVTTFNGADFSSPSKKSGRGTPRDTSNLVYIYDVPSKVLVDATSLTSDDVIEVISEEESPTRLQVSGSRLVEPNTGKSYKSIYEAVKKIDNLKTSKNWNVRSSNIDLDSEIDRFRKGR</sequence>
<comment type="caution">
    <text evidence="1">The sequence shown here is derived from an EMBL/GenBank/DDBJ whole genome shotgun (WGS) entry which is preliminary data.</text>
</comment>
<dbReference type="RefSeq" id="WP_055397256.1">
    <property type="nucleotide sequence ID" value="NZ_LCTZ01000002.1"/>
</dbReference>
<proteinExistence type="predicted"/>
<evidence type="ECO:0000313" key="1">
    <source>
        <dbReference type="EMBL" id="KQC31336.1"/>
    </source>
</evidence>
<protein>
    <submittedName>
        <fullName evidence="1">Uncharacterized protein</fullName>
    </submittedName>
</protein>
<evidence type="ECO:0000313" key="2">
    <source>
        <dbReference type="Proteomes" id="UP000050827"/>
    </source>
</evidence>
<name>A0A0Q1BKX2_9FLAO</name>
<reference evidence="1 2" key="1">
    <citation type="submission" date="2015-04" db="EMBL/GenBank/DDBJ databases">
        <title>Complete genome of flavobacterium.</title>
        <authorList>
            <person name="Kwon Y.M."/>
            <person name="Kim S.-J."/>
        </authorList>
    </citation>
    <scope>NUCLEOTIDE SEQUENCE [LARGE SCALE GENOMIC DNA]</scope>
    <source>
        <strain evidence="1 2">DK169</strain>
    </source>
</reference>